<dbReference type="Pfam" id="PF00187">
    <property type="entry name" value="Chitin_bind_1"/>
    <property type="match status" value="1"/>
</dbReference>
<keyword evidence="5" id="KW-0732">Signal</keyword>
<dbReference type="Gene3D" id="3.30.60.10">
    <property type="entry name" value="Endochitinase-like"/>
    <property type="match status" value="1"/>
</dbReference>
<keyword evidence="4" id="KW-1015">Disulfide bond</keyword>
<evidence type="ECO:0000256" key="1">
    <source>
        <dbReference type="ARBA" id="ARBA00022669"/>
    </source>
</evidence>
<comment type="caution">
    <text evidence="9">The sequence shown here is derived from an EMBL/GenBank/DDBJ whole genome shotgun (WGS) entry which is preliminary data.</text>
</comment>
<keyword evidence="3" id="KW-0843">Virulence</keyword>
<protein>
    <submittedName>
        <fullName evidence="9">Uncharacterized protein</fullName>
    </submittedName>
</protein>
<dbReference type="EMBL" id="JACBAD010001978">
    <property type="protein sequence ID" value="KAF7125543.1"/>
    <property type="molecule type" value="Genomic_DNA"/>
</dbReference>
<proteinExistence type="predicted"/>
<evidence type="ECO:0000259" key="7">
    <source>
        <dbReference type="PROSITE" id="PS51212"/>
    </source>
</evidence>
<dbReference type="InterPro" id="IPR002889">
    <property type="entry name" value="WSC_carb-bd"/>
</dbReference>
<comment type="caution">
    <text evidence="4">Lacks conserved residue(s) required for the propagation of feature annotation.</text>
</comment>
<evidence type="ECO:0000259" key="6">
    <source>
        <dbReference type="PROSITE" id="PS50941"/>
    </source>
</evidence>
<feature type="domain" description="Chitin-binding type-1" evidence="6">
    <location>
        <begin position="50"/>
        <end position="97"/>
    </location>
</feature>
<gene>
    <name evidence="8" type="ORF">CNMCM5793_001782</name>
    <name evidence="9" type="ORF">CNMCM6106_004703</name>
</gene>
<evidence type="ECO:0000256" key="2">
    <source>
        <dbReference type="ARBA" id="ARBA00022737"/>
    </source>
</evidence>
<evidence type="ECO:0000313" key="8">
    <source>
        <dbReference type="EMBL" id="KAF7125543.1"/>
    </source>
</evidence>
<feature type="signal peptide" evidence="5">
    <location>
        <begin position="1"/>
        <end position="15"/>
    </location>
</feature>
<feature type="domain" description="WSC" evidence="7">
    <location>
        <begin position="196"/>
        <end position="286"/>
    </location>
</feature>
<dbReference type="SMART" id="SM00270">
    <property type="entry name" value="ChtBD1"/>
    <property type="match status" value="1"/>
</dbReference>
<dbReference type="AlphaFoldDB" id="A0A8H6PJP5"/>
<dbReference type="InterPro" id="IPR051589">
    <property type="entry name" value="Sialate-O-sulfotransferase"/>
</dbReference>
<evidence type="ECO:0000256" key="4">
    <source>
        <dbReference type="PROSITE-ProRule" id="PRU00261"/>
    </source>
</evidence>
<evidence type="ECO:0000313" key="11">
    <source>
        <dbReference type="Proteomes" id="UP000662466"/>
    </source>
</evidence>
<evidence type="ECO:0000313" key="10">
    <source>
        <dbReference type="Proteomes" id="UP000630445"/>
    </source>
</evidence>
<feature type="disulfide bond" evidence="4">
    <location>
        <begin position="70"/>
        <end position="84"/>
    </location>
</feature>
<name>A0A8H6PJP5_9EURO</name>
<dbReference type="EMBL" id="JACBAF010002319">
    <property type="protein sequence ID" value="KAF7155557.1"/>
    <property type="molecule type" value="Genomic_DNA"/>
</dbReference>
<evidence type="ECO:0000256" key="3">
    <source>
        <dbReference type="ARBA" id="ARBA00023026"/>
    </source>
</evidence>
<feature type="domain" description="WSC" evidence="7">
    <location>
        <begin position="102"/>
        <end position="194"/>
    </location>
</feature>
<dbReference type="PANTHER" id="PTHR45964">
    <property type="entry name" value="WSCD FAMILY MEMBER CG9164"/>
    <property type="match status" value="1"/>
</dbReference>
<sequence length="287" mass="29673">MALFLLFSTLLVACATPTSFDVCNPFHLQGQGHTNRYKNALLPRQSVSLSGLCGAYNGSATCAGSAFGDCCSQFGYCGSQPVYCGAGCQTGYGVCGIDTTLRWRSLGCYSDDTNHRTLNTTILVPGNTVQKCQAACASNGFTYAGMEFGTQCFCGTALMNNAASVDASQCNVACPADGSQFCGGSNALSLYVVVPIWQSLGCYSDSTKARTLAVSYNIAGNTVEKCQAACQAGGYLYAGVEFGTQCFCGNSIDNGGAPVSGCATPCAGDSTEVCGGSNALSMYYLFQ</sequence>
<dbReference type="CDD" id="cd11618">
    <property type="entry name" value="ChtBD1_1"/>
    <property type="match status" value="1"/>
</dbReference>
<evidence type="ECO:0000313" key="9">
    <source>
        <dbReference type="EMBL" id="KAF7155557.1"/>
    </source>
</evidence>
<dbReference type="PANTHER" id="PTHR45964:SF5">
    <property type="entry name" value="WSCD FAMILY MEMBER CG9164"/>
    <property type="match status" value="1"/>
</dbReference>
<dbReference type="InterPro" id="IPR036861">
    <property type="entry name" value="Endochitinase-like_sf"/>
</dbReference>
<accession>A0A8H6PJP5</accession>
<keyword evidence="10" id="KW-1185">Reference proteome</keyword>
<dbReference type="PROSITE" id="PS51212">
    <property type="entry name" value="WSC"/>
    <property type="match status" value="2"/>
</dbReference>
<dbReference type="PROSITE" id="PS50941">
    <property type="entry name" value="CHIT_BIND_I_2"/>
    <property type="match status" value="1"/>
</dbReference>
<keyword evidence="1 4" id="KW-0147">Chitin-binding</keyword>
<dbReference type="OrthoDB" id="5985073at2759"/>
<feature type="chain" id="PRO_5036430976" evidence="5">
    <location>
        <begin position="16"/>
        <end position="287"/>
    </location>
</feature>
<dbReference type="GO" id="GO:0008061">
    <property type="term" value="F:chitin binding"/>
    <property type="evidence" value="ECO:0007669"/>
    <property type="project" value="UniProtKB-UniRule"/>
</dbReference>
<reference evidence="9" key="1">
    <citation type="submission" date="2020-06" db="EMBL/GenBank/DDBJ databases">
        <title>Draft genome sequences of strains closely related to Aspergillus parafelis and Aspergillus hiratsukae.</title>
        <authorList>
            <person name="Dos Santos R.A.C."/>
            <person name="Rivero-Menendez O."/>
            <person name="Steenwyk J.L."/>
            <person name="Mead M.E."/>
            <person name="Goldman G.H."/>
            <person name="Alastruey-Izquierdo A."/>
            <person name="Rokas A."/>
        </authorList>
    </citation>
    <scope>NUCLEOTIDE SEQUENCE</scope>
    <source>
        <strain evidence="8">CNM-CM5793</strain>
        <strain evidence="9">CNM-CM6106</strain>
    </source>
</reference>
<dbReference type="SUPFAM" id="SSF57016">
    <property type="entry name" value="Plant lectins/antimicrobial peptides"/>
    <property type="match status" value="1"/>
</dbReference>
<keyword evidence="2" id="KW-0677">Repeat</keyword>
<dbReference type="Proteomes" id="UP000630445">
    <property type="component" value="Unassembled WGS sequence"/>
</dbReference>
<evidence type="ECO:0000256" key="5">
    <source>
        <dbReference type="SAM" id="SignalP"/>
    </source>
</evidence>
<dbReference type="SMART" id="SM00321">
    <property type="entry name" value="WSC"/>
    <property type="match status" value="2"/>
</dbReference>
<dbReference type="Proteomes" id="UP000662466">
    <property type="component" value="Unassembled WGS sequence"/>
</dbReference>
<dbReference type="InterPro" id="IPR001002">
    <property type="entry name" value="Chitin-bd_1"/>
</dbReference>
<dbReference type="Pfam" id="PF01822">
    <property type="entry name" value="WSC"/>
    <property type="match status" value="2"/>
</dbReference>
<organism evidence="9 11">
    <name type="scientific">Aspergillus hiratsukae</name>
    <dbReference type="NCBI Taxonomy" id="1194566"/>
    <lineage>
        <taxon>Eukaryota</taxon>
        <taxon>Fungi</taxon>
        <taxon>Dikarya</taxon>
        <taxon>Ascomycota</taxon>
        <taxon>Pezizomycotina</taxon>
        <taxon>Eurotiomycetes</taxon>
        <taxon>Eurotiomycetidae</taxon>
        <taxon>Eurotiales</taxon>
        <taxon>Aspergillaceae</taxon>
        <taxon>Aspergillus</taxon>
        <taxon>Aspergillus subgen. Fumigati</taxon>
    </lineage>
</organism>